<keyword evidence="2" id="KW-1185">Reference proteome</keyword>
<dbReference type="EMBL" id="LLXE01000462">
    <property type="protein sequence ID" value="KUM56595.1"/>
    <property type="molecule type" value="Genomic_DNA"/>
</dbReference>
<accession>A0A101MA06</accession>
<name>A0A101MA06_PENFR</name>
<sequence length="202" mass="23066">MPAQQQSLSQWVTQINDTLFIQPNDEIALKAVHDQVDPSLEVRINHNLYNYDQFKAGLQFARSSSTSIQDEFSVILQWENVEKPDGVVAVLSKWTTKDKTTGKEIKKTNVILWEVKWIGGKRKLTGQSEVESIVRRGLRYGRRSAWCNVRLIVRVVEVVKLQKLRKRLGTKSYDKGSELVLSGNATNSTLYLGSYIKEKDVL</sequence>
<reference evidence="1 2" key="1">
    <citation type="submission" date="2015-10" db="EMBL/GenBank/DDBJ databases">
        <title>Genome sequencing of Penicillium freii.</title>
        <authorList>
            <person name="Nguyen H.D."/>
            <person name="Visagie C.M."/>
            <person name="Seifert K.A."/>
        </authorList>
    </citation>
    <scope>NUCLEOTIDE SEQUENCE [LARGE SCALE GENOMIC DNA]</scope>
    <source>
        <strain evidence="1 2">DAOM 242723</strain>
    </source>
</reference>
<protein>
    <submittedName>
        <fullName evidence="1">Uncharacterized protein</fullName>
    </submittedName>
</protein>
<organism evidence="1 2">
    <name type="scientific">Penicillium freii</name>
    <dbReference type="NCBI Taxonomy" id="48697"/>
    <lineage>
        <taxon>Eukaryota</taxon>
        <taxon>Fungi</taxon>
        <taxon>Dikarya</taxon>
        <taxon>Ascomycota</taxon>
        <taxon>Pezizomycotina</taxon>
        <taxon>Eurotiomycetes</taxon>
        <taxon>Eurotiomycetidae</taxon>
        <taxon>Eurotiales</taxon>
        <taxon>Aspergillaceae</taxon>
        <taxon>Penicillium</taxon>
    </lineage>
</organism>
<gene>
    <name evidence="1" type="ORF">ACN42_g10610</name>
</gene>
<comment type="caution">
    <text evidence="1">The sequence shown here is derived from an EMBL/GenBank/DDBJ whole genome shotgun (WGS) entry which is preliminary data.</text>
</comment>
<evidence type="ECO:0000313" key="1">
    <source>
        <dbReference type="EMBL" id="KUM56595.1"/>
    </source>
</evidence>
<dbReference type="AlphaFoldDB" id="A0A101MA06"/>
<evidence type="ECO:0000313" key="2">
    <source>
        <dbReference type="Proteomes" id="UP000055045"/>
    </source>
</evidence>
<dbReference type="Proteomes" id="UP000055045">
    <property type="component" value="Unassembled WGS sequence"/>
</dbReference>
<proteinExistence type="predicted"/>